<gene>
    <name evidence="3" type="ORF">llap_5158</name>
</gene>
<keyword evidence="4" id="KW-1185">Reference proteome</keyword>
<reference evidence="4" key="1">
    <citation type="submission" date="2017-11" db="EMBL/GenBank/DDBJ databases">
        <authorList>
            <person name="Lima N.C."/>
            <person name="Parody-Merino A.M."/>
            <person name="Battley P.F."/>
            <person name="Fidler A.E."/>
            <person name="Prosdocimi F."/>
        </authorList>
    </citation>
    <scope>NUCLEOTIDE SEQUENCE [LARGE SCALE GENOMIC DNA]</scope>
</reference>
<evidence type="ECO:0000313" key="3">
    <source>
        <dbReference type="EMBL" id="PKU44528.1"/>
    </source>
</evidence>
<feature type="compositionally biased region" description="Polar residues" evidence="1">
    <location>
        <begin position="30"/>
        <end position="41"/>
    </location>
</feature>
<evidence type="ECO:0000313" key="4">
    <source>
        <dbReference type="Proteomes" id="UP000233556"/>
    </source>
</evidence>
<feature type="region of interest" description="Disordered" evidence="1">
    <location>
        <begin position="30"/>
        <end position="51"/>
    </location>
</feature>
<dbReference type="EMBL" id="KZ505820">
    <property type="protein sequence ID" value="PKU44528.1"/>
    <property type="molecule type" value="Genomic_DNA"/>
</dbReference>
<organism evidence="3 4">
    <name type="scientific">Limosa lapponica baueri</name>
    <dbReference type="NCBI Taxonomy" id="1758121"/>
    <lineage>
        <taxon>Eukaryota</taxon>
        <taxon>Metazoa</taxon>
        <taxon>Chordata</taxon>
        <taxon>Craniata</taxon>
        <taxon>Vertebrata</taxon>
        <taxon>Euteleostomi</taxon>
        <taxon>Archelosauria</taxon>
        <taxon>Archosauria</taxon>
        <taxon>Dinosauria</taxon>
        <taxon>Saurischia</taxon>
        <taxon>Theropoda</taxon>
        <taxon>Coelurosauria</taxon>
        <taxon>Aves</taxon>
        <taxon>Neognathae</taxon>
        <taxon>Neoaves</taxon>
        <taxon>Charadriiformes</taxon>
        <taxon>Scolopacidae</taxon>
        <taxon>Limosa</taxon>
    </lineage>
</organism>
<protein>
    <submittedName>
        <fullName evidence="3">Uncharacterized protein</fullName>
    </submittedName>
</protein>
<accession>A0A2I0UEQ0</accession>
<feature type="chain" id="PRO_5014112596" evidence="2">
    <location>
        <begin position="31"/>
        <end position="117"/>
    </location>
</feature>
<sequence>MVMRLGGQVARALPFFMLLYWTGWNSSVNSSQNNHADTQVSGEGGREGAPGAGAEVLLQPVVKTTVRQAVPCSPWRLTPEQVDARRTGPTLEQFVKNCSPWEGPHTGAGEEYEESSP</sequence>
<proteinExistence type="predicted"/>
<evidence type="ECO:0000256" key="2">
    <source>
        <dbReference type="SAM" id="SignalP"/>
    </source>
</evidence>
<feature type="signal peptide" evidence="2">
    <location>
        <begin position="1"/>
        <end position="30"/>
    </location>
</feature>
<feature type="region of interest" description="Disordered" evidence="1">
    <location>
        <begin position="80"/>
        <end position="117"/>
    </location>
</feature>
<dbReference type="AlphaFoldDB" id="A0A2I0UEQ0"/>
<evidence type="ECO:0000256" key="1">
    <source>
        <dbReference type="SAM" id="MobiDB-lite"/>
    </source>
</evidence>
<reference evidence="4" key="2">
    <citation type="submission" date="2017-12" db="EMBL/GenBank/DDBJ databases">
        <title>Genome sequence of the Bar-tailed Godwit (Limosa lapponica baueri).</title>
        <authorList>
            <person name="Lima N.C.B."/>
            <person name="Parody-Merino A.M."/>
            <person name="Battley P.F."/>
            <person name="Fidler A.E."/>
            <person name="Prosdocimi F."/>
        </authorList>
    </citation>
    <scope>NUCLEOTIDE SEQUENCE [LARGE SCALE GENOMIC DNA]</scope>
</reference>
<keyword evidence="2" id="KW-0732">Signal</keyword>
<dbReference type="Proteomes" id="UP000233556">
    <property type="component" value="Unassembled WGS sequence"/>
</dbReference>
<name>A0A2I0UEQ0_LIMLA</name>